<sequence>MSAEVLAIGPFRRALLPVLSHSAERYAATREGVSLVESVIPMLHHGNTVGRELAHCLGVEPWDFNTHVFDPWRVDLEALRAFLGRYLPGCAAHRSLPARETCEACRRASSLPVDKLILLREAGFEFFFLPNG</sequence>
<accession>A0ABY9WV48</accession>
<dbReference type="RefSeq" id="WP_395823271.1">
    <property type="nucleotide sequence ID" value="NZ_CP043494.1"/>
</dbReference>
<name>A0ABY9WV48_9BACT</name>
<organism evidence="1 2">
    <name type="scientific">Archangium minus</name>
    <dbReference type="NCBI Taxonomy" id="83450"/>
    <lineage>
        <taxon>Bacteria</taxon>
        <taxon>Pseudomonadati</taxon>
        <taxon>Myxococcota</taxon>
        <taxon>Myxococcia</taxon>
        <taxon>Myxococcales</taxon>
        <taxon>Cystobacterineae</taxon>
        <taxon>Archangiaceae</taxon>
        <taxon>Archangium</taxon>
    </lineage>
</organism>
<dbReference type="Proteomes" id="UP001611383">
    <property type="component" value="Chromosome"/>
</dbReference>
<protein>
    <submittedName>
        <fullName evidence="1">Uncharacterized protein</fullName>
    </submittedName>
</protein>
<keyword evidence="2" id="KW-1185">Reference proteome</keyword>
<evidence type="ECO:0000313" key="2">
    <source>
        <dbReference type="Proteomes" id="UP001611383"/>
    </source>
</evidence>
<dbReference type="EMBL" id="CP043494">
    <property type="protein sequence ID" value="WNG46650.1"/>
    <property type="molecule type" value="Genomic_DNA"/>
</dbReference>
<reference evidence="1 2" key="1">
    <citation type="submission" date="2019-08" db="EMBL/GenBank/DDBJ databases">
        <title>Archangium and Cystobacter genomes.</title>
        <authorList>
            <person name="Chen I.-C.K."/>
            <person name="Wielgoss S."/>
        </authorList>
    </citation>
    <scope>NUCLEOTIDE SEQUENCE [LARGE SCALE GENOMIC DNA]</scope>
    <source>
        <strain evidence="1 2">Cbm 6</strain>
    </source>
</reference>
<gene>
    <name evidence="1" type="ORF">F0U60_22950</name>
</gene>
<evidence type="ECO:0000313" key="1">
    <source>
        <dbReference type="EMBL" id="WNG46650.1"/>
    </source>
</evidence>
<proteinExistence type="predicted"/>